<accession>A0A2V3J3K5</accession>
<feature type="signal peptide" evidence="1">
    <location>
        <begin position="1"/>
        <end position="22"/>
    </location>
</feature>
<protein>
    <submittedName>
        <fullName evidence="2">Uncharacterized protein</fullName>
    </submittedName>
</protein>
<dbReference type="Proteomes" id="UP000247409">
    <property type="component" value="Unassembled WGS sequence"/>
</dbReference>
<proteinExistence type="predicted"/>
<reference evidence="2 3" key="1">
    <citation type="journal article" date="2018" name="Mol. Biol. Evol.">
        <title>Analysis of the draft genome of the red seaweed Gracilariopsis chorda provides insights into genome size evolution in Rhodophyta.</title>
        <authorList>
            <person name="Lee J."/>
            <person name="Yang E.C."/>
            <person name="Graf L."/>
            <person name="Yang J.H."/>
            <person name="Qiu H."/>
            <person name="Zel Zion U."/>
            <person name="Chan C.X."/>
            <person name="Stephens T.G."/>
            <person name="Weber A.P.M."/>
            <person name="Boo G.H."/>
            <person name="Boo S.M."/>
            <person name="Kim K.M."/>
            <person name="Shin Y."/>
            <person name="Jung M."/>
            <person name="Lee S.J."/>
            <person name="Yim H.S."/>
            <person name="Lee J.H."/>
            <person name="Bhattacharya D."/>
            <person name="Yoon H.S."/>
        </authorList>
    </citation>
    <scope>NUCLEOTIDE SEQUENCE [LARGE SCALE GENOMIC DNA]</scope>
    <source>
        <strain evidence="2 3">SKKU-2015</strain>
        <tissue evidence="2">Whole body</tissue>
    </source>
</reference>
<dbReference type="EMBL" id="NBIV01000010">
    <property type="protein sequence ID" value="PXF48949.1"/>
    <property type="molecule type" value="Genomic_DNA"/>
</dbReference>
<dbReference type="AlphaFoldDB" id="A0A2V3J3K5"/>
<name>A0A2V3J3K5_9FLOR</name>
<evidence type="ECO:0000313" key="3">
    <source>
        <dbReference type="Proteomes" id="UP000247409"/>
    </source>
</evidence>
<sequence>MTSVVKSICLLLAFWFASLASASRLHRVSSASGSPTILRGRTLISAAPDGVETTSNTASLVVSSPRLLEFSVALKTDAVVFDELAEDGIQITSCSRDAVARKATAELSGSKLDASDFAPGTAFVIDVDDWEKHCAEVQPVEGVDEADDALFYMIDTVSVNEKQVSLKMTIVSGSEVAPEVDFNISEEPAFVTALPEKVVFNDSPLFATTTSLLSTSRNLMLNDSLAVVARPTISHKTKVKLFTGAVLEVDASLSANVNKFKVKRLFKTEVQWEQSLNARLNAQLTVDAKLSGERSGEIFRRPIPKFGFSAKIPFVGRIRAGAFGKVDWVADVEIGAALEASIRVSHETKQRVTARIIPPRFDSRNVLPPNAGSSGSSSFKFKDELNAEASIVGFVGVRPAVGVELTLGKKGIEGNIGAKLGLEADTRIKNPPFTAFTGSGLKIGKCSSCHRLRGALNIKGKDLGVQLVKNGRVDKEKILVGELFVIRLGTLCALPATCPAAPSNPRPSPRPSTCRRCTRAKKCPKADAVAAYAVEAAASVGRDPSRDPYLLFPAFPSRLRSNQGLFQSVPSRLSV</sequence>
<gene>
    <name evidence="2" type="ORF">BWQ96_01291</name>
</gene>
<evidence type="ECO:0000313" key="2">
    <source>
        <dbReference type="EMBL" id="PXF48949.1"/>
    </source>
</evidence>
<comment type="caution">
    <text evidence="2">The sequence shown here is derived from an EMBL/GenBank/DDBJ whole genome shotgun (WGS) entry which is preliminary data.</text>
</comment>
<keyword evidence="3" id="KW-1185">Reference proteome</keyword>
<evidence type="ECO:0000256" key="1">
    <source>
        <dbReference type="SAM" id="SignalP"/>
    </source>
</evidence>
<organism evidence="2 3">
    <name type="scientific">Gracilariopsis chorda</name>
    <dbReference type="NCBI Taxonomy" id="448386"/>
    <lineage>
        <taxon>Eukaryota</taxon>
        <taxon>Rhodophyta</taxon>
        <taxon>Florideophyceae</taxon>
        <taxon>Rhodymeniophycidae</taxon>
        <taxon>Gracilariales</taxon>
        <taxon>Gracilariaceae</taxon>
        <taxon>Gracilariopsis</taxon>
    </lineage>
</organism>
<keyword evidence="1" id="KW-0732">Signal</keyword>
<feature type="chain" id="PRO_5015918025" evidence="1">
    <location>
        <begin position="23"/>
        <end position="575"/>
    </location>
</feature>